<dbReference type="CDD" id="cd04301">
    <property type="entry name" value="NAT_SF"/>
    <property type="match status" value="2"/>
</dbReference>
<proteinExistence type="predicted"/>
<keyword evidence="2" id="KW-0012">Acyltransferase</keyword>
<dbReference type="Proteomes" id="UP000279446">
    <property type="component" value="Unassembled WGS sequence"/>
</dbReference>
<evidence type="ECO:0000259" key="3">
    <source>
        <dbReference type="PROSITE" id="PS51186"/>
    </source>
</evidence>
<dbReference type="PANTHER" id="PTHR43420:SF44">
    <property type="entry name" value="ACETYLTRANSFERASE YPEA"/>
    <property type="match status" value="1"/>
</dbReference>
<dbReference type="EMBL" id="RZNY01000002">
    <property type="protein sequence ID" value="RUT48290.1"/>
    <property type="molecule type" value="Genomic_DNA"/>
</dbReference>
<evidence type="ECO:0000256" key="2">
    <source>
        <dbReference type="ARBA" id="ARBA00023315"/>
    </source>
</evidence>
<dbReference type="Gene3D" id="3.40.630.30">
    <property type="match status" value="1"/>
</dbReference>
<dbReference type="Pfam" id="PF00583">
    <property type="entry name" value="Acetyltransf_1"/>
    <property type="match status" value="2"/>
</dbReference>
<accession>A0A3S1DZ23</accession>
<organism evidence="4 5">
    <name type="scientific">Paenibacillus anaericanus</name>
    <dbReference type="NCBI Taxonomy" id="170367"/>
    <lineage>
        <taxon>Bacteria</taxon>
        <taxon>Bacillati</taxon>
        <taxon>Bacillota</taxon>
        <taxon>Bacilli</taxon>
        <taxon>Bacillales</taxon>
        <taxon>Paenibacillaceae</taxon>
        <taxon>Paenibacillus</taxon>
    </lineage>
</organism>
<reference evidence="4 5" key="1">
    <citation type="submission" date="2018-12" db="EMBL/GenBank/DDBJ databases">
        <authorList>
            <person name="Sun L."/>
            <person name="Chen Z."/>
        </authorList>
    </citation>
    <scope>NUCLEOTIDE SEQUENCE [LARGE SCALE GENOMIC DNA]</scope>
    <source>
        <strain evidence="4 5">DSM 15890</strain>
    </source>
</reference>
<evidence type="ECO:0000313" key="4">
    <source>
        <dbReference type="EMBL" id="RUT48290.1"/>
    </source>
</evidence>
<dbReference type="OrthoDB" id="7163760at2"/>
<dbReference type="GO" id="GO:0016747">
    <property type="term" value="F:acyltransferase activity, transferring groups other than amino-acyl groups"/>
    <property type="evidence" value="ECO:0007669"/>
    <property type="project" value="InterPro"/>
</dbReference>
<evidence type="ECO:0000256" key="1">
    <source>
        <dbReference type="ARBA" id="ARBA00022679"/>
    </source>
</evidence>
<dbReference type="InterPro" id="IPR016181">
    <property type="entry name" value="Acyl_CoA_acyltransferase"/>
</dbReference>
<name>A0A3S1DZ23_9BACL</name>
<dbReference type="InterPro" id="IPR050680">
    <property type="entry name" value="YpeA/RimI_acetyltransf"/>
</dbReference>
<dbReference type="PROSITE" id="PS51186">
    <property type="entry name" value="GNAT"/>
    <property type="match status" value="1"/>
</dbReference>
<dbReference type="PANTHER" id="PTHR43420">
    <property type="entry name" value="ACETYLTRANSFERASE"/>
    <property type="match status" value="1"/>
</dbReference>
<feature type="domain" description="N-acetyltransferase" evidence="3">
    <location>
        <begin position="144"/>
        <end position="278"/>
    </location>
</feature>
<dbReference type="AlphaFoldDB" id="A0A3S1DZ23"/>
<sequence length="278" mass="31675">METTVNWEEVRQLQSLCEKHDGITLKLNWDILNIRPKGDKQDLTIYRDGTLVAFLGRYSFGSKLEICGMVHPDHRRQGIFSDVMRSALDDWAINNHAEILLNAPSNSNAAKAFLSTISCQFSCSEYQMKYNPTGDTLPPHLAKVYLRPSVDSDRELLIQLDVEGFGETPEEAATQYSEVSLQDNYSRYDMIIKDEKPVGKIRVIRDKGESWIYGFVISSAVRGQGIGSDTLRQVIDRERNEGYDVWLEVALSNPNAQKLYESAGFQILQVQDYYVFTK</sequence>
<gene>
    <name evidence="4" type="ORF">EJP82_03950</name>
</gene>
<evidence type="ECO:0000313" key="5">
    <source>
        <dbReference type="Proteomes" id="UP000279446"/>
    </source>
</evidence>
<dbReference type="SUPFAM" id="SSF55729">
    <property type="entry name" value="Acyl-CoA N-acyltransferases (Nat)"/>
    <property type="match status" value="1"/>
</dbReference>
<keyword evidence="5" id="KW-1185">Reference proteome</keyword>
<comment type="caution">
    <text evidence="4">The sequence shown here is derived from an EMBL/GenBank/DDBJ whole genome shotgun (WGS) entry which is preliminary data.</text>
</comment>
<keyword evidence="1 4" id="KW-0808">Transferase</keyword>
<dbReference type="InterPro" id="IPR000182">
    <property type="entry name" value="GNAT_dom"/>
</dbReference>
<dbReference type="RefSeq" id="WP_127190712.1">
    <property type="nucleotide sequence ID" value="NZ_RZNY01000002.1"/>
</dbReference>
<protein>
    <submittedName>
        <fullName evidence="4">GNAT family N-acetyltransferase</fullName>
    </submittedName>
</protein>